<evidence type="ECO:0000256" key="1">
    <source>
        <dbReference type="SAM" id="MobiDB-lite"/>
    </source>
</evidence>
<protein>
    <submittedName>
        <fullName evidence="2">Uncharacterized protein</fullName>
    </submittedName>
</protein>
<feature type="compositionally biased region" description="Basic residues" evidence="1">
    <location>
        <begin position="22"/>
        <end position="31"/>
    </location>
</feature>
<sequence>MLPVGMLGEEASEARNKDYKKYRQGRSRKHSRKANLEDIFYRAMDISDPIISTVGLQKRIQNRRRLSFLPEVTELFAIPEADTISSCHAEDEASDEVSSGLQETLLFLSDVELSDED</sequence>
<evidence type="ECO:0000313" key="2">
    <source>
        <dbReference type="EMBL" id="CAL1671861.1"/>
    </source>
</evidence>
<dbReference type="AlphaFoldDB" id="A0AAV2MY65"/>
<dbReference type="Proteomes" id="UP001497644">
    <property type="component" value="Unassembled WGS sequence"/>
</dbReference>
<dbReference type="EMBL" id="CAXIPU020000424">
    <property type="protein sequence ID" value="CAL1671861.1"/>
    <property type="molecule type" value="Genomic_DNA"/>
</dbReference>
<feature type="compositionally biased region" description="Basic and acidic residues" evidence="1">
    <location>
        <begin position="12"/>
        <end position="21"/>
    </location>
</feature>
<reference evidence="2" key="1">
    <citation type="submission" date="2024-04" db="EMBL/GenBank/DDBJ databases">
        <authorList>
            <consortium name="Molecular Ecology Group"/>
        </authorList>
    </citation>
    <scope>NUCLEOTIDE SEQUENCE</scope>
</reference>
<name>A0AAV2MY65_9HYME</name>
<keyword evidence="3" id="KW-1185">Reference proteome</keyword>
<evidence type="ECO:0000313" key="3">
    <source>
        <dbReference type="Proteomes" id="UP001497644"/>
    </source>
</evidence>
<proteinExistence type="predicted"/>
<accession>A0AAV2MY65</accession>
<organism evidence="2 3">
    <name type="scientific">Lasius platythorax</name>
    <dbReference type="NCBI Taxonomy" id="488582"/>
    <lineage>
        <taxon>Eukaryota</taxon>
        <taxon>Metazoa</taxon>
        <taxon>Ecdysozoa</taxon>
        <taxon>Arthropoda</taxon>
        <taxon>Hexapoda</taxon>
        <taxon>Insecta</taxon>
        <taxon>Pterygota</taxon>
        <taxon>Neoptera</taxon>
        <taxon>Endopterygota</taxon>
        <taxon>Hymenoptera</taxon>
        <taxon>Apocrita</taxon>
        <taxon>Aculeata</taxon>
        <taxon>Formicoidea</taxon>
        <taxon>Formicidae</taxon>
        <taxon>Formicinae</taxon>
        <taxon>Lasius</taxon>
        <taxon>Lasius</taxon>
    </lineage>
</organism>
<feature type="region of interest" description="Disordered" evidence="1">
    <location>
        <begin position="1"/>
        <end position="31"/>
    </location>
</feature>
<gene>
    <name evidence="2" type="ORF">LPLAT_LOCUS5279</name>
</gene>
<comment type="caution">
    <text evidence="2">The sequence shown here is derived from an EMBL/GenBank/DDBJ whole genome shotgun (WGS) entry which is preliminary data.</text>
</comment>